<feature type="domain" description="HTH tetR-type" evidence="5">
    <location>
        <begin position="9"/>
        <end position="69"/>
    </location>
</feature>
<evidence type="ECO:0000256" key="2">
    <source>
        <dbReference type="ARBA" id="ARBA00023125"/>
    </source>
</evidence>
<dbReference type="GO" id="GO:0000976">
    <property type="term" value="F:transcription cis-regulatory region binding"/>
    <property type="evidence" value="ECO:0007669"/>
    <property type="project" value="TreeGrafter"/>
</dbReference>
<feature type="DNA-binding region" description="H-T-H motif" evidence="4">
    <location>
        <begin position="32"/>
        <end position="51"/>
    </location>
</feature>
<keyword evidence="7" id="KW-1185">Reference proteome</keyword>
<comment type="caution">
    <text evidence="6">The sequence shown here is derived from an EMBL/GenBank/DDBJ whole genome shotgun (WGS) entry which is preliminary data.</text>
</comment>
<dbReference type="RefSeq" id="WP_239151556.1">
    <property type="nucleotide sequence ID" value="NZ_BOPF01000002.1"/>
</dbReference>
<evidence type="ECO:0000256" key="3">
    <source>
        <dbReference type="ARBA" id="ARBA00023163"/>
    </source>
</evidence>
<keyword evidence="1" id="KW-0805">Transcription regulation</keyword>
<dbReference type="AlphaFoldDB" id="A0A8J4DNG5"/>
<dbReference type="InterPro" id="IPR050109">
    <property type="entry name" value="HTH-type_TetR-like_transc_reg"/>
</dbReference>
<dbReference type="Gene3D" id="1.10.357.10">
    <property type="entry name" value="Tetracycline Repressor, domain 2"/>
    <property type="match status" value="1"/>
</dbReference>
<keyword evidence="2 4" id="KW-0238">DNA-binding</keyword>
<dbReference type="Pfam" id="PF00440">
    <property type="entry name" value="TetR_N"/>
    <property type="match status" value="1"/>
</dbReference>
<protein>
    <submittedName>
        <fullName evidence="6">TetR family transcriptional regulator</fullName>
    </submittedName>
</protein>
<reference evidence="6" key="1">
    <citation type="submission" date="2021-01" db="EMBL/GenBank/DDBJ databases">
        <title>Whole genome shotgun sequence of Virgisporangium aliadipatigenens NBRC 105644.</title>
        <authorList>
            <person name="Komaki H."/>
            <person name="Tamura T."/>
        </authorList>
    </citation>
    <scope>NUCLEOTIDE SEQUENCE</scope>
    <source>
        <strain evidence="6">NBRC 105644</strain>
    </source>
</reference>
<proteinExistence type="predicted"/>
<gene>
    <name evidence="6" type="ORF">Val02_03830</name>
</gene>
<organism evidence="6 7">
    <name type="scientific">Virgisporangium aliadipatigenens</name>
    <dbReference type="NCBI Taxonomy" id="741659"/>
    <lineage>
        <taxon>Bacteria</taxon>
        <taxon>Bacillati</taxon>
        <taxon>Actinomycetota</taxon>
        <taxon>Actinomycetes</taxon>
        <taxon>Micromonosporales</taxon>
        <taxon>Micromonosporaceae</taxon>
        <taxon>Virgisporangium</taxon>
    </lineage>
</organism>
<dbReference type="InterPro" id="IPR025996">
    <property type="entry name" value="MT1864/Rv1816-like_C"/>
</dbReference>
<sequence>MISRVESAAATRRALVDAAAELLDEGGPSAVTLREVGARAGVSRGAPYKHFADKESLLSAVAIEAWERNIAGQRALRADAALAPVDRLRAALTALIAVGRQQPHLFQQMFTIPSGDPAAVARVAQRSQDEFLAMVAAVVGERDARRYGALLLAGAHGVTAMEVSGHLSTDKWRVTAEELVTHLVELVATTAPAAEPAT</sequence>
<dbReference type="SUPFAM" id="SSF48498">
    <property type="entry name" value="Tetracyclin repressor-like, C-terminal domain"/>
    <property type="match status" value="1"/>
</dbReference>
<evidence type="ECO:0000256" key="4">
    <source>
        <dbReference type="PROSITE-ProRule" id="PRU00335"/>
    </source>
</evidence>
<evidence type="ECO:0000313" key="7">
    <source>
        <dbReference type="Proteomes" id="UP000619260"/>
    </source>
</evidence>
<dbReference type="PANTHER" id="PTHR30055:SF234">
    <property type="entry name" value="HTH-TYPE TRANSCRIPTIONAL REGULATOR BETI"/>
    <property type="match status" value="1"/>
</dbReference>
<dbReference type="SUPFAM" id="SSF46689">
    <property type="entry name" value="Homeodomain-like"/>
    <property type="match status" value="1"/>
</dbReference>
<dbReference type="GO" id="GO:0003700">
    <property type="term" value="F:DNA-binding transcription factor activity"/>
    <property type="evidence" value="ECO:0007669"/>
    <property type="project" value="TreeGrafter"/>
</dbReference>
<dbReference type="PROSITE" id="PS50977">
    <property type="entry name" value="HTH_TETR_2"/>
    <property type="match status" value="1"/>
</dbReference>
<dbReference type="InterPro" id="IPR036271">
    <property type="entry name" value="Tet_transcr_reg_TetR-rel_C_sf"/>
</dbReference>
<evidence type="ECO:0000256" key="1">
    <source>
        <dbReference type="ARBA" id="ARBA00023015"/>
    </source>
</evidence>
<evidence type="ECO:0000313" key="6">
    <source>
        <dbReference type="EMBL" id="GIJ43497.1"/>
    </source>
</evidence>
<accession>A0A8J4DNG5</accession>
<dbReference type="InterPro" id="IPR001647">
    <property type="entry name" value="HTH_TetR"/>
</dbReference>
<dbReference type="InterPro" id="IPR009057">
    <property type="entry name" value="Homeodomain-like_sf"/>
</dbReference>
<dbReference type="EMBL" id="BOPF01000002">
    <property type="protein sequence ID" value="GIJ43497.1"/>
    <property type="molecule type" value="Genomic_DNA"/>
</dbReference>
<dbReference type="Proteomes" id="UP000619260">
    <property type="component" value="Unassembled WGS sequence"/>
</dbReference>
<dbReference type="PRINTS" id="PR00455">
    <property type="entry name" value="HTHTETR"/>
</dbReference>
<name>A0A8J4DNG5_9ACTN</name>
<evidence type="ECO:0000259" key="5">
    <source>
        <dbReference type="PROSITE" id="PS50977"/>
    </source>
</evidence>
<keyword evidence="3" id="KW-0804">Transcription</keyword>
<dbReference type="Pfam" id="PF13305">
    <property type="entry name" value="TetR_C_33"/>
    <property type="match status" value="1"/>
</dbReference>
<dbReference type="PANTHER" id="PTHR30055">
    <property type="entry name" value="HTH-TYPE TRANSCRIPTIONAL REGULATOR RUTR"/>
    <property type="match status" value="1"/>
</dbReference>